<dbReference type="PATRIC" id="fig|157733.3.peg.559"/>
<evidence type="ECO:0000313" key="5">
    <source>
        <dbReference type="Proteomes" id="UP000035996"/>
    </source>
</evidence>
<dbReference type="UniPathway" id="UPA00124"/>
<dbReference type="NCBIfam" id="TIGR01221">
    <property type="entry name" value="rmlC"/>
    <property type="match status" value="1"/>
</dbReference>
<dbReference type="STRING" id="157733.AB986_12635"/>
<dbReference type="SUPFAM" id="SSF51182">
    <property type="entry name" value="RmlC-like cupins"/>
    <property type="match status" value="1"/>
</dbReference>
<proteinExistence type="inferred from homology"/>
<dbReference type="GO" id="GO:0008830">
    <property type="term" value="F:dTDP-4-dehydrorhamnose 3,5-epimerase activity"/>
    <property type="evidence" value="ECO:0007669"/>
    <property type="project" value="UniProtKB-UniRule"/>
</dbReference>
<name>A0A0J6CUN1_9BACL</name>
<reference evidence="4" key="1">
    <citation type="submission" date="2015-06" db="EMBL/GenBank/DDBJ databases">
        <authorList>
            <person name="Liu B."/>
            <person name="Wang J."/>
            <person name="Zhu Y."/>
            <person name="Liu G."/>
            <person name="Chen Q."/>
            <person name="Zheng C."/>
            <person name="Che J."/>
            <person name="Ge C."/>
            <person name="Shi H."/>
            <person name="Pan Z."/>
            <person name="Liu X."/>
        </authorList>
    </citation>
    <scope>NUCLEOTIDE SEQUENCE [LARGE SCALE GENOMIC DNA]</scope>
    <source>
        <strain evidence="4">DSM 16346</strain>
    </source>
</reference>
<dbReference type="EMBL" id="LELK01000004">
    <property type="protein sequence ID" value="KMM36775.1"/>
    <property type="molecule type" value="Genomic_DNA"/>
</dbReference>
<comment type="function">
    <text evidence="3">Catalyzes the epimerization of the C3' and C5'positions of dTDP-6-deoxy-D-xylo-4-hexulose, forming dTDP-6-deoxy-L-lyxo-4-hexulose.</text>
</comment>
<keyword evidence="3" id="KW-0413">Isomerase</keyword>
<organism evidence="4 5">
    <name type="scientific">Guptibacillus hwajinpoensis</name>
    <dbReference type="NCBI Taxonomy" id="208199"/>
    <lineage>
        <taxon>Bacteria</taxon>
        <taxon>Bacillati</taxon>
        <taxon>Bacillota</taxon>
        <taxon>Bacilli</taxon>
        <taxon>Bacillales</taxon>
        <taxon>Guptibacillaceae</taxon>
        <taxon>Guptibacillus</taxon>
    </lineage>
</organism>
<dbReference type="InterPro" id="IPR011051">
    <property type="entry name" value="RmlC_Cupin_sf"/>
</dbReference>
<protein>
    <recommendedName>
        <fullName evidence="3">dTDP-4-dehydrorhamnose 3,5-epimerase</fullName>
        <ecNumber evidence="3">5.1.3.13</ecNumber>
    </recommendedName>
    <alternativeName>
        <fullName evidence="3">Thymidine diphospho-4-keto-rhamnose 3,5-epimerase</fullName>
    </alternativeName>
</protein>
<feature type="active site" description="Proton acceptor" evidence="1">
    <location>
        <position position="62"/>
    </location>
</feature>
<dbReference type="Gene3D" id="2.60.120.10">
    <property type="entry name" value="Jelly Rolls"/>
    <property type="match status" value="1"/>
</dbReference>
<comment type="catalytic activity">
    <reaction evidence="3">
        <text>dTDP-4-dehydro-6-deoxy-alpha-D-glucose = dTDP-4-dehydro-beta-L-rhamnose</text>
        <dbReference type="Rhea" id="RHEA:16969"/>
        <dbReference type="ChEBI" id="CHEBI:57649"/>
        <dbReference type="ChEBI" id="CHEBI:62830"/>
        <dbReference type="EC" id="5.1.3.13"/>
    </reaction>
</comment>
<dbReference type="CDD" id="cd00438">
    <property type="entry name" value="cupin_RmlC"/>
    <property type="match status" value="1"/>
</dbReference>
<dbReference type="PANTHER" id="PTHR21047">
    <property type="entry name" value="DTDP-6-DEOXY-D-GLUCOSE-3,5 EPIMERASE"/>
    <property type="match status" value="1"/>
</dbReference>
<dbReference type="RefSeq" id="WP_048311486.1">
    <property type="nucleotide sequence ID" value="NZ_CP119526.1"/>
</dbReference>
<evidence type="ECO:0000256" key="1">
    <source>
        <dbReference type="PIRSR" id="PIRSR600888-1"/>
    </source>
</evidence>
<dbReference type="GO" id="GO:0019305">
    <property type="term" value="P:dTDP-rhamnose biosynthetic process"/>
    <property type="evidence" value="ECO:0007669"/>
    <property type="project" value="UniProtKB-UniRule"/>
</dbReference>
<keyword evidence="5" id="KW-1185">Reference proteome</keyword>
<dbReference type="GO" id="GO:0000271">
    <property type="term" value="P:polysaccharide biosynthetic process"/>
    <property type="evidence" value="ECO:0007669"/>
    <property type="project" value="TreeGrafter"/>
</dbReference>
<evidence type="ECO:0000256" key="3">
    <source>
        <dbReference type="RuleBase" id="RU364069"/>
    </source>
</evidence>
<dbReference type="Proteomes" id="UP000035996">
    <property type="component" value="Unassembled WGS sequence"/>
</dbReference>
<dbReference type="Pfam" id="PF00908">
    <property type="entry name" value="dTDP_sugar_isom"/>
    <property type="match status" value="1"/>
</dbReference>
<accession>A0A0J6CUN1</accession>
<comment type="caution">
    <text evidence="4">The sequence shown here is derived from an EMBL/GenBank/DDBJ whole genome shotgun (WGS) entry which is preliminary data.</text>
</comment>
<comment type="pathway">
    <text evidence="3">Carbohydrate biosynthesis; dTDP-L-rhamnose biosynthesis.</text>
</comment>
<dbReference type="AlphaFoldDB" id="A0A0J6CUN1"/>
<gene>
    <name evidence="4" type="ORF">AB986_12635</name>
</gene>
<feature type="active site" description="Proton donor" evidence="1">
    <location>
        <position position="132"/>
    </location>
</feature>
<comment type="subunit">
    <text evidence="3">Homodimer.</text>
</comment>
<dbReference type="PANTHER" id="PTHR21047:SF2">
    <property type="entry name" value="THYMIDINE DIPHOSPHO-4-KETO-RHAMNOSE 3,5-EPIMERASE"/>
    <property type="match status" value="1"/>
</dbReference>
<comment type="similarity">
    <text evidence="3">Belongs to the dTDP-4-dehydrorhamnose 3,5-epimerase family.</text>
</comment>
<evidence type="ECO:0000256" key="2">
    <source>
        <dbReference type="PIRSR" id="PIRSR600888-3"/>
    </source>
</evidence>
<dbReference type="InterPro" id="IPR014710">
    <property type="entry name" value="RmlC-like_jellyroll"/>
</dbReference>
<dbReference type="GO" id="GO:0005829">
    <property type="term" value="C:cytosol"/>
    <property type="evidence" value="ECO:0007669"/>
    <property type="project" value="TreeGrafter"/>
</dbReference>
<evidence type="ECO:0000313" key="4">
    <source>
        <dbReference type="EMBL" id="KMM36775.1"/>
    </source>
</evidence>
<feature type="site" description="Participates in a stacking interaction with the thymidine ring of dTDP-4-oxo-6-deoxyglucose" evidence="2">
    <location>
        <position position="138"/>
    </location>
</feature>
<sequence length="189" mass="21910">MKVIESSLNGVKLLQPTVYGDQRGFFLESFNERSFEDLGLETKYVQDNHSLSEEAGTLRGLHYQLNPKAQLKVVRVITGAIYDVVVDLRKESPTYKQWKGYILNQYNHRMLVVPKGFAHGFCTLTRGTNVCYKVDEYYSSEHDRGIIWNDPELRIDWPVKEPILSNKDQLHPMLKDAEINFESEEVQVL</sequence>
<dbReference type="InterPro" id="IPR000888">
    <property type="entry name" value="RmlC-like"/>
</dbReference>
<dbReference type="EC" id="5.1.3.13" evidence="3"/>
<dbReference type="OrthoDB" id="9800680at2"/>